<feature type="domain" description="DUF4015" evidence="1">
    <location>
        <begin position="69"/>
        <end position="431"/>
    </location>
</feature>
<gene>
    <name evidence="2" type="ORF">A3C16_01895</name>
</gene>
<reference evidence="2 3" key="1">
    <citation type="journal article" date="2016" name="Nat. Commun.">
        <title>Thousands of microbial genomes shed light on interconnected biogeochemical processes in an aquifer system.</title>
        <authorList>
            <person name="Anantharaman K."/>
            <person name="Brown C.T."/>
            <person name="Hug L.A."/>
            <person name="Sharon I."/>
            <person name="Castelle C.J."/>
            <person name="Probst A.J."/>
            <person name="Thomas B.C."/>
            <person name="Singh A."/>
            <person name="Wilkins M.J."/>
            <person name="Karaoz U."/>
            <person name="Brodie E.L."/>
            <person name="Williams K.H."/>
            <person name="Hubbard S.S."/>
            <person name="Banfield J.F."/>
        </authorList>
    </citation>
    <scope>NUCLEOTIDE SEQUENCE [LARGE SCALE GENOMIC DNA]</scope>
</reference>
<dbReference type="AlphaFoldDB" id="A0A1G2KPU5"/>
<comment type="caution">
    <text evidence="2">The sequence shown here is derived from an EMBL/GenBank/DDBJ whole genome shotgun (WGS) entry which is preliminary data.</text>
</comment>
<evidence type="ECO:0000313" key="3">
    <source>
        <dbReference type="Proteomes" id="UP000177811"/>
    </source>
</evidence>
<dbReference type="SUPFAM" id="SSF51445">
    <property type="entry name" value="(Trans)glycosidases"/>
    <property type="match status" value="1"/>
</dbReference>
<dbReference type="Pfam" id="PF13200">
    <property type="entry name" value="DUF4015"/>
    <property type="match status" value="1"/>
</dbReference>
<accession>A0A1G2KPU5</accession>
<protein>
    <recommendedName>
        <fullName evidence="1">DUF4015 domain-containing protein</fullName>
    </recommendedName>
</protein>
<dbReference type="InterPro" id="IPR025275">
    <property type="entry name" value="DUF4015"/>
</dbReference>
<dbReference type="Proteomes" id="UP000177811">
    <property type="component" value="Unassembled WGS sequence"/>
</dbReference>
<dbReference type="InterPro" id="IPR017853">
    <property type="entry name" value="GH"/>
</dbReference>
<proteinExistence type="predicted"/>
<dbReference type="EMBL" id="MHQL01000066">
    <property type="protein sequence ID" value="OHA01274.1"/>
    <property type="molecule type" value="Genomic_DNA"/>
</dbReference>
<name>A0A1G2KPU5_9BACT</name>
<sequence>MSKYIIAGLASVAVIGSFLAYDRIFSDEPRMEAAILLPVEEPLAEGASLQKTPEELFQEALERSANAKGVYMTGAVANDQGRPATNLRSSLVALLDTTELNAVVIDVKEVKGSEVTKNLQPFVEELQKKGVWTIARITTFRDDSQTKTHPEYYLKRVNGAIWKDNRGGMWLDPASEGARTYLIDFAKSIIDIGFDELQFDYVRFPSDGDVRSIVFPAHDPKTPKYVTLKSFFEYANAELKRHKPDIILSADLFGYVATNNNDLGIGQRIEDIGNNFDYVSFMIYPSHYYSGFQMPADPARGLPAIYYPYRGKNVSQLVSNQPYDVIHRSMLYAGDVLAGRVATSSMASVNKKATTTPPVSAVASTSPMGGEPFVATPISRARLRPWLQDFDLGADTARGIYYDAKKVRAQIDAAEAAGTLGWLLWNPGNVYTKEALKVE</sequence>
<organism evidence="2 3">
    <name type="scientific">Candidatus Sungbacteria bacterium RIFCSPHIGHO2_02_FULL_51_29</name>
    <dbReference type="NCBI Taxonomy" id="1802273"/>
    <lineage>
        <taxon>Bacteria</taxon>
        <taxon>Candidatus Sungiibacteriota</taxon>
    </lineage>
</organism>
<evidence type="ECO:0000259" key="1">
    <source>
        <dbReference type="Pfam" id="PF13200"/>
    </source>
</evidence>
<evidence type="ECO:0000313" key="2">
    <source>
        <dbReference type="EMBL" id="OHA01274.1"/>
    </source>
</evidence>
<dbReference type="Gene3D" id="3.20.20.80">
    <property type="entry name" value="Glycosidases"/>
    <property type="match status" value="1"/>
</dbReference>